<organism evidence="1 2">
    <name type="scientific">Drosophila suzukii</name>
    <name type="common">Spotted-wing drosophila fruit fly</name>
    <dbReference type="NCBI Taxonomy" id="28584"/>
    <lineage>
        <taxon>Eukaryota</taxon>
        <taxon>Metazoa</taxon>
        <taxon>Ecdysozoa</taxon>
        <taxon>Arthropoda</taxon>
        <taxon>Hexapoda</taxon>
        <taxon>Insecta</taxon>
        <taxon>Pterygota</taxon>
        <taxon>Neoptera</taxon>
        <taxon>Endopterygota</taxon>
        <taxon>Diptera</taxon>
        <taxon>Brachycera</taxon>
        <taxon>Muscomorpha</taxon>
        <taxon>Ephydroidea</taxon>
        <taxon>Drosophilidae</taxon>
        <taxon>Drosophila</taxon>
        <taxon>Sophophora</taxon>
    </lineage>
</organism>
<dbReference type="RefSeq" id="XP_070853992.1">
    <property type="nucleotide sequence ID" value="XM_070997891.1"/>
</dbReference>
<gene>
    <name evidence="2" type="primary">LOC139353529</name>
</gene>
<dbReference type="GeneID" id="139353529"/>
<evidence type="ECO:0000313" key="1">
    <source>
        <dbReference type="Proteomes" id="UP001652628"/>
    </source>
</evidence>
<proteinExistence type="predicted"/>
<name>A0ABM4TVL3_DROSZ</name>
<keyword evidence="1" id="KW-1185">Reference proteome</keyword>
<sequence length="127" mass="14076">MDLRSWRKVHIQWVNECRFTEHNFITLEQSDIDAFFSIYVQKAQVAPVEEENALPTLAARLCRTSTELLSGKWITFGGYRCPSQALPPIHGCPQDAAGHHPFAVGRSPLLATAATVPSPPLGKLIHT</sequence>
<accession>A0ABM4TVL3</accession>
<reference evidence="2" key="1">
    <citation type="submission" date="2025-08" db="UniProtKB">
        <authorList>
            <consortium name="RefSeq"/>
        </authorList>
    </citation>
    <scope>IDENTIFICATION</scope>
</reference>
<evidence type="ECO:0000313" key="2">
    <source>
        <dbReference type="RefSeq" id="XP_070853992.1"/>
    </source>
</evidence>
<dbReference type="Proteomes" id="UP001652628">
    <property type="component" value="Chromosome Y"/>
</dbReference>
<protein>
    <submittedName>
        <fullName evidence="2">Uncharacterized protein isoform X1</fullName>
    </submittedName>
</protein>